<protein>
    <recommendedName>
        <fullName evidence="4">Odorant receptor</fullName>
    </recommendedName>
</protein>
<evidence type="ECO:0000313" key="2">
    <source>
        <dbReference type="EMBL" id="CAL8098356.1"/>
    </source>
</evidence>
<feature type="transmembrane region" description="Helical" evidence="1">
    <location>
        <begin position="306"/>
        <end position="334"/>
    </location>
</feature>
<accession>A0ABP1QD12</accession>
<organism evidence="2 3">
    <name type="scientific">Orchesella dallaii</name>
    <dbReference type="NCBI Taxonomy" id="48710"/>
    <lineage>
        <taxon>Eukaryota</taxon>
        <taxon>Metazoa</taxon>
        <taxon>Ecdysozoa</taxon>
        <taxon>Arthropoda</taxon>
        <taxon>Hexapoda</taxon>
        <taxon>Collembola</taxon>
        <taxon>Entomobryomorpha</taxon>
        <taxon>Entomobryoidea</taxon>
        <taxon>Orchesellidae</taxon>
        <taxon>Orchesellinae</taxon>
        <taxon>Orchesella</taxon>
    </lineage>
</organism>
<dbReference type="EMBL" id="CAXLJM020000030">
    <property type="protein sequence ID" value="CAL8098356.1"/>
    <property type="molecule type" value="Genomic_DNA"/>
</dbReference>
<reference evidence="2 3" key="1">
    <citation type="submission" date="2024-08" db="EMBL/GenBank/DDBJ databases">
        <authorList>
            <person name="Cucini C."/>
            <person name="Frati F."/>
        </authorList>
    </citation>
    <scope>NUCLEOTIDE SEQUENCE [LARGE SCALE GENOMIC DNA]</scope>
</reference>
<evidence type="ECO:0000313" key="3">
    <source>
        <dbReference type="Proteomes" id="UP001642540"/>
    </source>
</evidence>
<keyword evidence="1" id="KW-0812">Transmembrane</keyword>
<name>A0ABP1QD12_9HEXA</name>
<sequence length="402" mass="45411">MANQETIIMLNDYKKCFATYFKRSEKIQNIPLKWNQERSAMSISNTENVSKSAIRCHLHTLLVALVTTQVLLEAVDKNTKPAKKIEAACVSGLLLMNSFYLNVGRKHAPEISLYANGLFKFTTGNIPNFQLNLLQKCNLVFSYVCYLSTITLPIFLAYGLHTINPCKTSLSGYWLLPQCSNGNLEYSGTFVKYWNRLLHLGLLVVYQYMWDYSGRIVCFGVSGLHVVGNIILFLHLESYFTLMKIATRSKIVEKVKNYRKIQILSVLNNSILQTGVLILVVFPTLIIPPSIVLLMRINWAPDNLVLVALFCVILLNSFLCLLVCIGGMVGVYAVSNRGIFGARKLRPSQIGVSNFKWVQRFMKSCPPIKIKCGKHFFLEEETPLNCLNKAIDLTVDLLLFGV</sequence>
<feature type="transmembrane region" description="Helical" evidence="1">
    <location>
        <begin position="140"/>
        <end position="160"/>
    </location>
</feature>
<evidence type="ECO:0008006" key="4">
    <source>
        <dbReference type="Google" id="ProtNLM"/>
    </source>
</evidence>
<dbReference type="Proteomes" id="UP001642540">
    <property type="component" value="Unassembled WGS sequence"/>
</dbReference>
<gene>
    <name evidence="2" type="ORF">ODALV1_LOCUS9909</name>
</gene>
<keyword evidence="3" id="KW-1185">Reference proteome</keyword>
<feature type="transmembrane region" description="Helical" evidence="1">
    <location>
        <begin position="263"/>
        <end position="286"/>
    </location>
</feature>
<evidence type="ECO:0000256" key="1">
    <source>
        <dbReference type="SAM" id="Phobius"/>
    </source>
</evidence>
<comment type="caution">
    <text evidence="2">The sequence shown here is derived from an EMBL/GenBank/DDBJ whole genome shotgun (WGS) entry which is preliminary data.</text>
</comment>
<keyword evidence="1" id="KW-1133">Transmembrane helix</keyword>
<proteinExistence type="predicted"/>
<feature type="transmembrane region" description="Helical" evidence="1">
    <location>
        <begin position="222"/>
        <end position="242"/>
    </location>
</feature>
<keyword evidence="1" id="KW-0472">Membrane</keyword>